<feature type="transmembrane region" description="Helical" evidence="12">
    <location>
        <begin position="7"/>
        <end position="25"/>
    </location>
</feature>
<evidence type="ECO:0000313" key="14">
    <source>
        <dbReference type="Proteomes" id="UP000199577"/>
    </source>
</evidence>
<reference evidence="13 14" key="1">
    <citation type="submission" date="2016-10" db="EMBL/GenBank/DDBJ databases">
        <authorList>
            <person name="de Groot N.N."/>
        </authorList>
    </citation>
    <scope>NUCLEOTIDE SEQUENCE [LARGE SCALE GENOMIC DNA]</scope>
    <source>
        <strain evidence="13 14">DSM 22900</strain>
    </source>
</reference>
<comment type="similarity">
    <text evidence="2 11">Belongs to the CDP-alcohol phosphatidyltransferase class-I family.</text>
</comment>
<evidence type="ECO:0000256" key="3">
    <source>
        <dbReference type="ARBA" id="ARBA00022516"/>
    </source>
</evidence>
<keyword evidence="14" id="KW-1185">Reference proteome</keyword>
<gene>
    <name evidence="13" type="ORF">SAMN05421747_10810</name>
</gene>
<evidence type="ECO:0000256" key="10">
    <source>
        <dbReference type="ARBA" id="ARBA00023264"/>
    </source>
</evidence>
<dbReference type="AlphaFoldDB" id="A0A1I1I2K5"/>
<protein>
    <submittedName>
        <fullName evidence="13">CDP-diacylglycerol---serine O-phosphatidyltransferase</fullName>
    </submittedName>
</protein>
<sequence>MKPHIPNVLTCLNLFSGCVGGVFALQGRFEVAAYCLVVSGVCDFLDGLVARALGVKSAMGKELDSLADVVSFGFLPGAIFHLLLRTAFPGNGLLPFLGFTVTVFSAIRLAKFNLDDRQTHDFIGLNTPMNAFYVMSLPFIAESYGQVIYHPAFLVCSVLINSLLLVSNIRLFSMKSESWSWNSNRWKYLFLISSTVLVVWLGFAATPAILVLYFLCSYIHFQALRPRY</sequence>
<organism evidence="13 14">
    <name type="scientific">Parapedobacter composti</name>
    <dbReference type="NCBI Taxonomy" id="623281"/>
    <lineage>
        <taxon>Bacteria</taxon>
        <taxon>Pseudomonadati</taxon>
        <taxon>Bacteroidota</taxon>
        <taxon>Sphingobacteriia</taxon>
        <taxon>Sphingobacteriales</taxon>
        <taxon>Sphingobacteriaceae</taxon>
        <taxon>Parapedobacter</taxon>
    </lineage>
</organism>
<evidence type="ECO:0000256" key="12">
    <source>
        <dbReference type="SAM" id="Phobius"/>
    </source>
</evidence>
<feature type="transmembrane region" description="Helical" evidence="12">
    <location>
        <begin position="188"/>
        <end position="221"/>
    </location>
</feature>
<dbReference type="GO" id="GO:0008654">
    <property type="term" value="P:phospholipid biosynthetic process"/>
    <property type="evidence" value="ECO:0007669"/>
    <property type="project" value="UniProtKB-KW"/>
</dbReference>
<keyword evidence="3" id="KW-0444">Lipid biosynthesis</keyword>
<accession>A0A1I1I2K5</accession>
<name>A0A1I1I2K5_9SPHI</name>
<keyword evidence="7" id="KW-0443">Lipid metabolism</keyword>
<keyword evidence="6 12" id="KW-1133">Transmembrane helix</keyword>
<evidence type="ECO:0000256" key="11">
    <source>
        <dbReference type="RuleBase" id="RU003750"/>
    </source>
</evidence>
<dbReference type="GO" id="GO:0016020">
    <property type="term" value="C:membrane"/>
    <property type="evidence" value="ECO:0007669"/>
    <property type="project" value="UniProtKB-SubCell"/>
</dbReference>
<keyword evidence="4 11" id="KW-0808">Transferase</keyword>
<dbReference type="Gene3D" id="1.20.120.1760">
    <property type="match status" value="1"/>
</dbReference>
<feature type="transmembrane region" description="Helical" evidence="12">
    <location>
        <begin position="122"/>
        <end position="141"/>
    </location>
</feature>
<dbReference type="PANTHER" id="PTHR14269">
    <property type="entry name" value="CDP-DIACYLGLYCEROL--GLYCEROL-3-PHOSPHATE 3-PHOSPHATIDYLTRANSFERASE-RELATED"/>
    <property type="match status" value="1"/>
</dbReference>
<dbReference type="EMBL" id="FOLL01000008">
    <property type="protein sequence ID" value="SFC30265.1"/>
    <property type="molecule type" value="Genomic_DNA"/>
</dbReference>
<dbReference type="InterPro" id="IPR000462">
    <property type="entry name" value="CDP-OH_P_trans"/>
</dbReference>
<evidence type="ECO:0000256" key="7">
    <source>
        <dbReference type="ARBA" id="ARBA00023098"/>
    </source>
</evidence>
<dbReference type="PROSITE" id="PS00379">
    <property type="entry name" value="CDP_ALCOHOL_P_TRANSF"/>
    <property type="match status" value="1"/>
</dbReference>
<dbReference type="GO" id="GO:0016780">
    <property type="term" value="F:phosphotransferase activity, for other substituted phosphate groups"/>
    <property type="evidence" value="ECO:0007669"/>
    <property type="project" value="InterPro"/>
</dbReference>
<evidence type="ECO:0000256" key="4">
    <source>
        <dbReference type="ARBA" id="ARBA00022679"/>
    </source>
</evidence>
<evidence type="ECO:0000256" key="8">
    <source>
        <dbReference type="ARBA" id="ARBA00023136"/>
    </source>
</evidence>
<comment type="subcellular location">
    <subcellularLocation>
        <location evidence="1">Membrane</location>
        <topology evidence="1">Multi-pass membrane protein</topology>
    </subcellularLocation>
</comment>
<dbReference type="PANTHER" id="PTHR14269:SF61">
    <property type="entry name" value="CDP-DIACYLGLYCEROL--SERINE O-PHOSPHATIDYLTRANSFERASE"/>
    <property type="match status" value="1"/>
</dbReference>
<evidence type="ECO:0000313" key="13">
    <source>
        <dbReference type="EMBL" id="SFC30265.1"/>
    </source>
</evidence>
<dbReference type="OrthoDB" id="9777147at2"/>
<keyword evidence="9" id="KW-0594">Phospholipid biosynthesis</keyword>
<feature type="transmembrane region" description="Helical" evidence="12">
    <location>
        <begin position="90"/>
        <end position="110"/>
    </location>
</feature>
<dbReference type="STRING" id="623281.SAMN05421747_10810"/>
<dbReference type="InterPro" id="IPR050324">
    <property type="entry name" value="CDP-alcohol_PTase-I"/>
</dbReference>
<keyword evidence="10" id="KW-1208">Phospholipid metabolism</keyword>
<dbReference type="InterPro" id="IPR043130">
    <property type="entry name" value="CDP-OH_PTrfase_TM_dom"/>
</dbReference>
<feature type="transmembrane region" description="Helical" evidence="12">
    <location>
        <begin position="147"/>
        <end position="167"/>
    </location>
</feature>
<evidence type="ECO:0000256" key="5">
    <source>
        <dbReference type="ARBA" id="ARBA00022692"/>
    </source>
</evidence>
<dbReference type="RefSeq" id="WP_090973436.1">
    <property type="nucleotide sequence ID" value="NZ_FOLL01000008.1"/>
</dbReference>
<dbReference type="Proteomes" id="UP000199577">
    <property type="component" value="Unassembled WGS sequence"/>
</dbReference>
<dbReference type="Pfam" id="PF01066">
    <property type="entry name" value="CDP-OH_P_transf"/>
    <property type="match status" value="1"/>
</dbReference>
<evidence type="ECO:0000256" key="2">
    <source>
        <dbReference type="ARBA" id="ARBA00010441"/>
    </source>
</evidence>
<evidence type="ECO:0000256" key="1">
    <source>
        <dbReference type="ARBA" id="ARBA00004141"/>
    </source>
</evidence>
<dbReference type="InterPro" id="IPR048254">
    <property type="entry name" value="CDP_ALCOHOL_P_TRANSF_CS"/>
</dbReference>
<keyword evidence="8 12" id="KW-0472">Membrane</keyword>
<dbReference type="PROSITE" id="PS51257">
    <property type="entry name" value="PROKAR_LIPOPROTEIN"/>
    <property type="match status" value="1"/>
</dbReference>
<evidence type="ECO:0000256" key="9">
    <source>
        <dbReference type="ARBA" id="ARBA00023209"/>
    </source>
</evidence>
<evidence type="ECO:0000256" key="6">
    <source>
        <dbReference type="ARBA" id="ARBA00022989"/>
    </source>
</evidence>
<proteinExistence type="inferred from homology"/>
<keyword evidence="5 12" id="KW-0812">Transmembrane</keyword>